<evidence type="ECO:0000259" key="5">
    <source>
        <dbReference type="Pfam" id="PF02662"/>
    </source>
</evidence>
<comment type="caution">
    <text evidence="6">The sequence shown here is derived from an EMBL/GenBank/DDBJ whole genome shotgun (WGS) entry which is preliminary data.</text>
</comment>
<dbReference type="GO" id="GO:0051536">
    <property type="term" value="F:iron-sulfur cluster binding"/>
    <property type="evidence" value="ECO:0007669"/>
    <property type="project" value="UniProtKB-KW"/>
</dbReference>
<evidence type="ECO:0000256" key="3">
    <source>
        <dbReference type="ARBA" id="ARBA00023004"/>
    </source>
</evidence>
<dbReference type="GO" id="GO:0016491">
    <property type="term" value="F:oxidoreductase activity"/>
    <property type="evidence" value="ECO:0007669"/>
    <property type="project" value="UniProtKB-KW"/>
</dbReference>
<sequence>MMFEPKIVPFVCDWCSLQSADFIGITRLYFPKKVSFIRVPCSGRINPEIVTNAFKSGADGVLVMGCEKGSCNYRTGNFQAERWSHAYKLVLELMGLSPDRLHLNLESDTEILTVYDAFYEKIKNLGPIGSEIGKTKEKVKDLFELADLTLQDEDIKWLVGREWTLVTVEDAYGEIRNEEDFKKMLEERIKQEFLIAQITYLTRKGPMSTVELAEKLNRSPKEVFSALVEMQRREKAQLVDFVDRVPRFQSVR</sequence>
<name>A0A7C0XAF8_UNCW3</name>
<evidence type="ECO:0000256" key="2">
    <source>
        <dbReference type="ARBA" id="ARBA00023002"/>
    </source>
</evidence>
<dbReference type="EMBL" id="DRBW01000050">
    <property type="protein sequence ID" value="HDM89842.1"/>
    <property type="molecule type" value="Genomic_DNA"/>
</dbReference>
<organism evidence="6">
    <name type="scientific">candidate division WOR-3 bacterium</name>
    <dbReference type="NCBI Taxonomy" id="2052148"/>
    <lineage>
        <taxon>Bacteria</taxon>
        <taxon>Bacteria division WOR-3</taxon>
    </lineage>
</organism>
<dbReference type="Proteomes" id="UP000885931">
    <property type="component" value="Unassembled WGS sequence"/>
</dbReference>
<reference evidence="6" key="1">
    <citation type="journal article" date="2020" name="mSystems">
        <title>Genome- and Community-Level Interaction Insights into Carbon Utilization and Element Cycling Functions of Hydrothermarchaeota in Hydrothermal Sediment.</title>
        <authorList>
            <person name="Zhou Z."/>
            <person name="Liu Y."/>
            <person name="Xu W."/>
            <person name="Pan J."/>
            <person name="Luo Z.H."/>
            <person name="Li M."/>
        </authorList>
    </citation>
    <scope>NUCLEOTIDE SEQUENCE [LARGE SCALE GENOMIC DNA]</scope>
    <source>
        <strain evidence="6">HyVt-237</strain>
    </source>
</reference>
<evidence type="ECO:0000256" key="4">
    <source>
        <dbReference type="ARBA" id="ARBA00023014"/>
    </source>
</evidence>
<proteinExistence type="predicted"/>
<dbReference type="InterPro" id="IPR003813">
    <property type="entry name" value="MvhD/FlpD"/>
</dbReference>
<dbReference type="Pfam" id="PF02662">
    <property type="entry name" value="FlpD"/>
    <property type="match status" value="1"/>
</dbReference>
<feature type="domain" description="F420-non-reducing hydrogenase iron-sulfur subunit D" evidence="5">
    <location>
        <begin position="7"/>
        <end position="126"/>
    </location>
</feature>
<evidence type="ECO:0000313" key="6">
    <source>
        <dbReference type="EMBL" id="HDM89842.1"/>
    </source>
</evidence>
<keyword evidence="1" id="KW-0479">Metal-binding</keyword>
<keyword evidence="2" id="KW-0560">Oxidoreductase</keyword>
<accession>A0A7C0XAF8</accession>
<dbReference type="AlphaFoldDB" id="A0A7C0XAF8"/>
<keyword evidence="4" id="KW-0411">Iron-sulfur</keyword>
<protein>
    <submittedName>
        <fullName evidence="6">Hydrogenase iron-sulfur subunit</fullName>
    </submittedName>
</protein>
<evidence type="ECO:0000256" key="1">
    <source>
        <dbReference type="ARBA" id="ARBA00022723"/>
    </source>
</evidence>
<dbReference type="GO" id="GO:0046872">
    <property type="term" value="F:metal ion binding"/>
    <property type="evidence" value="ECO:0007669"/>
    <property type="project" value="UniProtKB-KW"/>
</dbReference>
<keyword evidence="3" id="KW-0408">Iron</keyword>
<gene>
    <name evidence="6" type="ORF">ENG67_01365</name>
</gene>